<dbReference type="PANTHER" id="PTHR20371">
    <property type="entry name" value="ENOLASE-PHOSPHATASE E1"/>
    <property type="match status" value="1"/>
</dbReference>
<gene>
    <name evidence="1" type="ORF">B4U79_17286</name>
</gene>
<dbReference type="AlphaFoldDB" id="A0A3S3SIB9"/>
<sequence>MSAKLKVKRPNSIILGVYGCTTSYSYVNEELYTFIRNNLRAYLDQNWSDKKLNYLIDRIEKQTQLDHASGEKNAPSIVRKTESQFKQSLIENINWRMQRPMYKYSPLMTLFDWMWADGYKNGTLKSHIYPDVPKCLAHWRMHLFIKLFSVAVADASGQKLFFQSTIHGDLTKNFNNYIQFTLENRKLASFYRILISLVRDEPKNLLFLTANLEEALAAKSVGIVCIIIDRPENEKYTTTELNGIQTASSFDDIEFIEDPNSPAPCC</sequence>
<keyword evidence="2" id="KW-1185">Reference proteome</keyword>
<dbReference type="EMBL" id="NCKU01000707">
    <property type="protein sequence ID" value="RWS14493.1"/>
    <property type="molecule type" value="Genomic_DNA"/>
</dbReference>
<dbReference type="Proteomes" id="UP000285301">
    <property type="component" value="Unassembled WGS sequence"/>
</dbReference>
<evidence type="ECO:0000313" key="1">
    <source>
        <dbReference type="EMBL" id="RWS14493.1"/>
    </source>
</evidence>
<proteinExistence type="predicted"/>
<dbReference type="InterPro" id="IPR036412">
    <property type="entry name" value="HAD-like_sf"/>
</dbReference>
<reference evidence="1 2" key="1">
    <citation type="journal article" date="2018" name="Gigascience">
        <title>Genomes of trombidid mites reveal novel predicted allergens and laterally-transferred genes associated with secondary metabolism.</title>
        <authorList>
            <person name="Dong X."/>
            <person name="Chaisiri K."/>
            <person name="Xia D."/>
            <person name="Armstrong S.D."/>
            <person name="Fang Y."/>
            <person name="Donnelly M.J."/>
            <person name="Kadowaki T."/>
            <person name="McGarry J.W."/>
            <person name="Darby A.C."/>
            <person name="Makepeace B.L."/>
        </authorList>
    </citation>
    <scope>NUCLEOTIDE SEQUENCE [LARGE SCALE GENOMIC DNA]</scope>
    <source>
        <strain evidence="1">UoL-WK</strain>
    </source>
</reference>
<dbReference type="GO" id="GO:0019509">
    <property type="term" value="P:L-methionine salvage from methylthioadenosine"/>
    <property type="evidence" value="ECO:0007669"/>
    <property type="project" value="TreeGrafter"/>
</dbReference>
<dbReference type="PROSITE" id="PS51257">
    <property type="entry name" value="PROKAR_LIPOPROTEIN"/>
    <property type="match status" value="1"/>
</dbReference>
<dbReference type="GO" id="GO:0043874">
    <property type="term" value="F:acireductone synthase activity"/>
    <property type="evidence" value="ECO:0007669"/>
    <property type="project" value="TreeGrafter"/>
</dbReference>
<dbReference type="OrthoDB" id="6492594at2759"/>
<dbReference type="Gene3D" id="3.40.50.1000">
    <property type="entry name" value="HAD superfamily/HAD-like"/>
    <property type="match status" value="1"/>
</dbReference>
<dbReference type="Gene3D" id="1.10.720.60">
    <property type="match status" value="1"/>
</dbReference>
<dbReference type="InterPro" id="IPR023214">
    <property type="entry name" value="HAD_sf"/>
</dbReference>
<comment type="caution">
    <text evidence="1">The sequence shown here is derived from an EMBL/GenBank/DDBJ whole genome shotgun (WGS) entry which is preliminary data.</text>
</comment>
<accession>A0A3S3SIB9</accession>
<dbReference type="STRING" id="1965070.A0A3S3SIB9"/>
<name>A0A3S3SIB9_9ACAR</name>
<dbReference type="PANTHER" id="PTHR20371:SF1">
    <property type="entry name" value="ENOLASE-PHOSPHATASE E1"/>
    <property type="match status" value="1"/>
</dbReference>
<organism evidence="1 2">
    <name type="scientific">Dinothrombium tinctorium</name>
    <dbReference type="NCBI Taxonomy" id="1965070"/>
    <lineage>
        <taxon>Eukaryota</taxon>
        <taxon>Metazoa</taxon>
        <taxon>Ecdysozoa</taxon>
        <taxon>Arthropoda</taxon>
        <taxon>Chelicerata</taxon>
        <taxon>Arachnida</taxon>
        <taxon>Acari</taxon>
        <taxon>Acariformes</taxon>
        <taxon>Trombidiformes</taxon>
        <taxon>Prostigmata</taxon>
        <taxon>Anystina</taxon>
        <taxon>Parasitengona</taxon>
        <taxon>Trombidioidea</taxon>
        <taxon>Trombidiidae</taxon>
        <taxon>Dinothrombium</taxon>
    </lineage>
</organism>
<evidence type="ECO:0000313" key="2">
    <source>
        <dbReference type="Proteomes" id="UP000285301"/>
    </source>
</evidence>
<dbReference type="SUPFAM" id="SSF56784">
    <property type="entry name" value="HAD-like"/>
    <property type="match status" value="1"/>
</dbReference>
<protein>
    <submittedName>
        <fullName evidence="1">Enolase-phosphatase E1-like protein</fullName>
    </submittedName>
</protein>